<dbReference type="Gene3D" id="3.40.50.300">
    <property type="entry name" value="P-loop containing nucleotide triphosphate hydrolases"/>
    <property type="match status" value="1"/>
</dbReference>
<feature type="binding site" evidence="8">
    <location>
        <begin position="311"/>
        <end position="313"/>
    </location>
    <ligand>
        <name>GTP</name>
        <dbReference type="ChEBI" id="CHEBI:37565"/>
    </ligand>
</feature>
<evidence type="ECO:0000313" key="12">
    <source>
        <dbReference type="Proteomes" id="UP000244792"/>
    </source>
</evidence>
<dbReference type="InterPro" id="IPR045086">
    <property type="entry name" value="OBG_GTPase"/>
</dbReference>
<dbReference type="PANTHER" id="PTHR11702">
    <property type="entry name" value="DEVELOPMENTALLY REGULATED GTP-BINDING PROTEIN-RELATED"/>
    <property type="match status" value="1"/>
</dbReference>
<feature type="binding site" evidence="8">
    <location>
        <begin position="196"/>
        <end position="200"/>
    </location>
    <ligand>
        <name>GTP</name>
        <dbReference type="ChEBI" id="CHEBI:37565"/>
    </ligand>
</feature>
<dbReference type="HAMAP" id="MF_01454">
    <property type="entry name" value="GTPase_Obg"/>
    <property type="match status" value="1"/>
</dbReference>
<comment type="subunit">
    <text evidence="8">Monomer.</text>
</comment>
<dbReference type="PROSITE" id="PS51710">
    <property type="entry name" value="G_OBG"/>
    <property type="match status" value="1"/>
</dbReference>
<comment type="subcellular location">
    <subcellularLocation>
        <location evidence="8">Cytoplasm</location>
    </subcellularLocation>
</comment>
<evidence type="ECO:0000259" key="9">
    <source>
        <dbReference type="PROSITE" id="PS51710"/>
    </source>
</evidence>
<dbReference type="InterPro" id="IPR014100">
    <property type="entry name" value="GTP-bd_Obg/CgtA"/>
</dbReference>
<dbReference type="PROSITE" id="PS00905">
    <property type="entry name" value="GTP1_OBG"/>
    <property type="match status" value="1"/>
</dbReference>
<evidence type="ECO:0000256" key="7">
    <source>
        <dbReference type="ARBA" id="ARBA00023134"/>
    </source>
</evidence>
<evidence type="ECO:0000259" key="10">
    <source>
        <dbReference type="PROSITE" id="PS51883"/>
    </source>
</evidence>
<evidence type="ECO:0000256" key="3">
    <source>
        <dbReference type="ARBA" id="ARBA00022723"/>
    </source>
</evidence>
<dbReference type="CDD" id="cd01898">
    <property type="entry name" value="Obg"/>
    <property type="match status" value="1"/>
</dbReference>
<keyword evidence="3 8" id="KW-0479">Metal-binding</keyword>
<dbReference type="RefSeq" id="WP_108309461.1">
    <property type="nucleotide sequence ID" value="NZ_CP020921.1"/>
</dbReference>
<dbReference type="InterPro" id="IPR006169">
    <property type="entry name" value="GTP1_OBG_dom"/>
</dbReference>
<name>A0A2R4W1I4_THEAF</name>
<evidence type="ECO:0000256" key="2">
    <source>
        <dbReference type="ARBA" id="ARBA00022490"/>
    </source>
</evidence>
<dbReference type="InterPro" id="IPR031167">
    <property type="entry name" value="G_OBG"/>
</dbReference>
<dbReference type="InterPro" id="IPR006073">
    <property type="entry name" value="GTP-bd"/>
</dbReference>
<dbReference type="NCBIfam" id="NF008956">
    <property type="entry name" value="PRK12299.1"/>
    <property type="match status" value="1"/>
</dbReference>
<evidence type="ECO:0000256" key="6">
    <source>
        <dbReference type="ARBA" id="ARBA00022842"/>
    </source>
</evidence>
<dbReference type="InterPro" id="IPR036726">
    <property type="entry name" value="GTP1_OBG_dom_sf"/>
</dbReference>
<dbReference type="GO" id="GO:0042254">
    <property type="term" value="P:ribosome biogenesis"/>
    <property type="evidence" value="ECO:0007669"/>
    <property type="project" value="UniProtKB-UniRule"/>
</dbReference>
<feature type="binding site" evidence="8">
    <location>
        <position position="178"/>
    </location>
    <ligand>
        <name>Mg(2+)</name>
        <dbReference type="ChEBI" id="CHEBI:18420"/>
    </ligand>
</feature>
<gene>
    <name evidence="8" type="primary">obg</name>
    <name evidence="11" type="ORF">TDSAC_1336</name>
</gene>
<dbReference type="Gene3D" id="2.70.210.12">
    <property type="entry name" value="GTP1/OBG domain"/>
    <property type="match status" value="1"/>
</dbReference>
<sequence length="336" mass="36755">MSLKSYIFPDTAKVKFVGGHGGRGCVSFRKEKYIPKGGPDGGDGGRGANIYLVASREVSDLSFFKSNREFRGKNGEPGSSKKMHGKDAEDLYLHVPVGTVVKDPNTNEIICDLDHNGKVFLVAKGGKGGLGNSNFATPTNRVPHYAQDGEPGEEKNVLLELKIIADASLIGFPNAGKSSILNALTNAKAIVGEYSFTTIKPVLGVLSNNEKAIVLADIPGIIEGASKGKGLGNIFLRHIERSNFLIFVLDASLDPIKYYNIIIKELEQYNRDLLQKKRIILLNKRDLINKITENELLSYFNGLNEKVYSISTFDRTSVEALKNIILELVSESKILV</sequence>
<comment type="cofactor">
    <cofactor evidence="8">
        <name>Mg(2+)</name>
        <dbReference type="ChEBI" id="CHEBI:18420"/>
    </cofactor>
</comment>
<accession>A0A2R4W1I4</accession>
<keyword evidence="6 8" id="KW-0460">Magnesium</keyword>
<dbReference type="InterPro" id="IPR027417">
    <property type="entry name" value="P-loop_NTPase"/>
</dbReference>
<feature type="binding site" evidence="8">
    <location>
        <begin position="217"/>
        <end position="220"/>
    </location>
    <ligand>
        <name>GTP</name>
        <dbReference type="ChEBI" id="CHEBI:37565"/>
    </ligand>
</feature>
<dbReference type="KEGG" id="taci:TDSAC_1336"/>
<dbReference type="InterPro" id="IPR005225">
    <property type="entry name" value="Small_GTP-bd"/>
</dbReference>
<comment type="function">
    <text evidence="8">An essential GTPase which binds GTP, GDP and possibly (p)ppGpp with moderate affinity, with high nucleotide exchange rates and a fairly low GTP hydrolysis rate. Plays a role in control of the cell cycle, stress response, ribosome biogenesis and in those bacteria that undergo differentiation, in morphogenesis control.</text>
</comment>
<dbReference type="GO" id="GO:0005737">
    <property type="term" value="C:cytoplasm"/>
    <property type="evidence" value="ECO:0007669"/>
    <property type="project" value="UniProtKB-SubCell"/>
</dbReference>
<evidence type="ECO:0000256" key="8">
    <source>
        <dbReference type="HAMAP-Rule" id="MF_01454"/>
    </source>
</evidence>
<evidence type="ECO:0000256" key="4">
    <source>
        <dbReference type="ARBA" id="ARBA00022741"/>
    </source>
</evidence>
<dbReference type="InterPro" id="IPR006074">
    <property type="entry name" value="GTP1-OBG_CS"/>
</dbReference>
<feature type="binding site" evidence="8">
    <location>
        <position position="198"/>
    </location>
    <ligand>
        <name>Mg(2+)</name>
        <dbReference type="ChEBI" id="CHEBI:18420"/>
    </ligand>
</feature>
<feature type="domain" description="Obg" evidence="10">
    <location>
        <begin position="6"/>
        <end position="164"/>
    </location>
</feature>
<evidence type="ECO:0000256" key="5">
    <source>
        <dbReference type="ARBA" id="ARBA00022801"/>
    </source>
</evidence>
<keyword evidence="4 8" id="KW-0547">Nucleotide-binding</keyword>
<comment type="similarity">
    <text evidence="1 8">Belongs to the TRAFAC class OBG-HflX-like GTPase superfamily. OBG GTPase family.</text>
</comment>
<keyword evidence="5 8" id="KW-0378">Hydrolase</keyword>
<reference evidence="11 12" key="1">
    <citation type="submission" date="2017-04" db="EMBL/GenBank/DDBJ databases">
        <title>Genomic insights into metabolism of Thermodesulfobium acidiphilum.</title>
        <authorList>
            <person name="Toshchakov S.V."/>
            <person name="Frolov E.N."/>
            <person name="Kublanov I.V."/>
            <person name="Samarov N.I."/>
            <person name="Novikov A."/>
            <person name="Lebedinsky A.V."/>
            <person name="Bonch-Osmolovskaya E.A."/>
            <person name="Chernyh N.A."/>
        </authorList>
    </citation>
    <scope>NUCLEOTIDE SEQUENCE [LARGE SCALE GENOMIC DNA]</scope>
    <source>
        <strain evidence="11 12">3127-1</strain>
    </source>
</reference>
<dbReference type="OrthoDB" id="9807318at2"/>
<keyword evidence="12" id="KW-1185">Reference proteome</keyword>
<dbReference type="GO" id="GO:0005525">
    <property type="term" value="F:GTP binding"/>
    <property type="evidence" value="ECO:0007669"/>
    <property type="project" value="UniProtKB-UniRule"/>
</dbReference>
<dbReference type="EMBL" id="CP020921">
    <property type="protein sequence ID" value="AWB10677.1"/>
    <property type="molecule type" value="Genomic_DNA"/>
</dbReference>
<organism evidence="11 12">
    <name type="scientific">Thermodesulfobium acidiphilum</name>
    <dbReference type="NCBI Taxonomy" id="1794699"/>
    <lineage>
        <taxon>Bacteria</taxon>
        <taxon>Pseudomonadati</taxon>
        <taxon>Thermodesulfobiota</taxon>
        <taxon>Thermodesulfobiia</taxon>
        <taxon>Thermodesulfobiales</taxon>
        <taxon>Thermodesulfobiaceae</taxon>
        <taxon>Thermodesulfobium</taxon>
    </lineage>
</organism>
<dbReference type="PROSITE" id="PS51883">
    <property type="entry name" value="OBG"/>
    <property type="match status" value="1"/>
</dbReference>
<feature type="domain" description="OBG-type G" evidence="9">
    <location>
        <begin position="165"/>
        <end position="330"/>
    </location>
</feature>
<dbReference type="EC" id="3.6.5.-" evidence="8"/>
<keyword evidence="2 8" id="KW-0963">Cytoplasm</keyword>
<evidence type="ECO:0000313" key="11">
    <source>
        <dbReference type="EMBL" id="AWB10677.1"/>
    </source>
</evidence>
<keyword evidence="7 8" id="KW-0342">GTP-binding</keyword>
<dbReference type="NCBIfam" id="TIGR00231">
    <property type="entry name" value="small_GTP"/>
    <property type="match status" value="1"/>
</dbReference>
<dbReference type="AlphaFoldDB" id="A0A2R4W1I4"/>
<dbReference type="FunFam" id="2.70.210.12:FF:000001">
    <property type="entry name" value="GTPase Obg"/>
    <property type="match status" value="1"/>
</dbReference>
<dbReference type="GO" id="GO:0000287">
    <property type="term" value="F:magnesium ion binding"/>
    <property type="evidence" value="ECO:0007669"/>
    <property type="project" value="InterPro"/>
</dbReference>
<feature type="binding site" evidence="8">
    <location>
        <begin position="283"/>
        <end position="286"/>
    </location>
    <ligand>
        <name>GTP</name>
        <dbReference type="ChEBI" id="CHEBI:37565"/>
    </ligand>
</feature>
<dbReference type="Pfam" id="PF01018">
    <property type="entry name" value="GTP1_OBG"/>
    <property type="match status" value="1"/>
</dbReference>
<dbReference type="PRINTS" id="PR00326">
    <property type="entry name" value="GTP1OBG"/>
</dbReference>
<dbReference type="SUPFAM" id="SSF82051">
    <property type="entry name" value="Obg GTP-binding protein N-terminal domain"/>
    <property type="match status" value="1"/>
</dbReference>
<dbReference type="NCBIfam" id="TIGR02729">
    <property type="entry name" value="Obg_CgtA"/>
    <property type="match status" value="1"/>
</dbReference>
<dbReference type="SUPFAM" id="SSF52540">
    <property type="entry name" value="P-loop containing nucleoside triphosphate hydrolases"/>
    <property type="match status" value="1"/>
</dbReference>
<dbReference type="GO" id="GO:0003924">
    <property type="term" value="F:GTPase activity"/>
    <property type="evidence" value="ECO:0007669"/>
    <property type="project" value="UniProtKB-UniRule"/>
</dbReference>
<dbReference type="PIRSF" id="PIRSF002401">
    <property type="entry name" value="GTP_bd_Obg/CgtA"/>
    <property type="match status" value="1"/>
</dbReference>
<dbReference type="GO" id="GO:0043022">
    <property type="term" value="F:ribosome binding"/>
    <property type="evidence" value="ECO:0007669"/>
    <property type="project" value="UniProtKB-ARBA"/>
</dbReference>
<dbReference type="Proteomes" id="UP000244792">
    <property type="component" value="Chromosome"/>
</dbReference>
<dbReference type="PANTHER" id="PTHR11702:SF31">
    <property type="entry name" value="MITOCHONDRIAL RIBOSOME-ASSOCIATED GTPASE 2"/>
    <property type="match status" value="1"/>
</dbReference>
<dbReference type="Pfam" id="PF01926">
    <property type="entry name" value="MMR_HSR1"/>
    <property type="match status" value="1"/>
</dbReference>
<feature type="binding site" evidence="8">
    <location>
        <begin position="171"/>
        <end position="178"/>
    </location>
    <ligand>
        <name>GTP</name>
        <dbReference type="ChEBI" id="CHEBI:37565"/>
    </ligand>
</feature>
<protein>
    <recommendedName>
        <fullName evidence="8">GTPase Obg</fullName>
        <ecNumber evidence="8">3.6.5.-</ecNumber>
    </recommendedName>
    <alternativeName>
        <fullName evidence="8">GTP-binding protein Obg</fullName>
    </alternativeName>
</protein>
<dbReference type="NCBIfam" id="NF008955">
    <property type="entry name" value="PRK12297.1"/>
    <property type="match status" value="1"/>
</dbReference>
<evidence type="ECO:0000256" key="1">
    <source>
        <dbReference type="ARBA" id="ARBA00007699"/>
    </source>
</evidence>
<proteinExistence type="inferred from homology"/>